<dbReference type="EMBL" id="FRCS01000008">
    <property type="protein sequence ID" value="SHN42751.1"/>
    <property type="molecule type" value="Genomic_DNA"/>
</dbReference>
<keyword evidence="3" id="KW-1185">Reference proteome</keyword>
<name>A0A1M7R9B4_9ACTN</name>
<reference evidence="2 3" key="1">
    <citation type="submission" date="2016-11" db="EMBL/GenBank/DDBJ databases">
        <authorList>
            <person name="Jaros S."/>
            <person name="Januszkiewicz K."/>
            <person name="Wedrychowicz H."/>
        </authorList>
    </citation>
    <scope>NUCLEOTIDE SEQUENCE [LARGE SCALE GENOMIC DNA]</scope>
    <source>
        <strain evidence="2 3">DSM 46144</strain>
    </source>
</reference>
<evidence type="ECO:0000256" key="1">
    <source>
        <dbReference type="SAM" id="MobiDB-lite"/>
    </source>
</evidence>
<dbReference type="STRING" id="134849.SAMN05443668_108358"/>
<accession>A0A1M7R9B4</accession>
<evidence type="ECO:0000313" key="3">
    <source>
        <dbReference type="Proteomes" id="UP000184440"/>
    </source>
</evidence>
<proteinExistence type="predicted"/>
<dbReference type="Proteomes" id="UP000184440">
    <property type="component" value="Unassembled WGS sequence"/>
</dbReference>
<feature type="region of interest" description="Disordered" evidence="1">
    <location>
        <begin position="1"/>
        <end position="20"/>
    </location>
</feature>
<gene>
    <name evidence="2" type="ORF">SAMN05443668_108358</name>
</gene>
<dbReference type="AlphaFoldDB" id="A0A1M7R9B4"/>
<organism evidence="2 3">
    <name type="scientific">Cryptosporangium aurantiacum</name>
    <dbReference type="NCBI Taxonomy" id="134849"/>
    <lineage>
        <taxon>Bacteria</taxon>
        <taxon>Bacillati</taxon>
        <taxon>Actinomycetota</taxon>
        <taxon>Actinomycetes</taxon>
        <taxon>Cryptosporangiales</taxon>
        <taxon>Cryptosporangiaceae</taxon>
        <taxon>Cryptosporangium</taxon>
    </lineage>
</organism>
<protein>
    <submittedName>
        <fullName evidence="2">Uncharacterized protein</fullName>
    </submittedName>
</protein>
<sequence length="52" mass="5716">MATVRNAPGQALYQDSKRGEPAVRYRTAVIVPRSLFEVILVSSVSPVFQPRG</sequence>
<evidence type="ECO:0000313" key="2">
    <source>
        <dbReference type="EMBL" id="SHN42751.1"/>
    </source>
</evidence>